<evidence type="ECO:0000256" key="3">
    <source>
        <dbReference type="ARBA" id="ARBA00022746"/>
    </source>
</evidence>
<dbReference type="PANTHER" id="PTHR31480">
    <property type="entry name" value="BIFUNCTIONAL LYCOPENE CYCLASE/PHYTOENE SYNTHASE"/>
    <property type="match status" value="1"/>
</dbReference>
<evidence type="ECO:0000313" key="4">
    <source>
        <dbReference type="EMBL" id="JAP81341.1"/>
    </source>
</evidence>
<dbReference type="InterPro" id="IPR002060">
    <property type="entry name" value="Squ/phyt_synthse"/>
</dbReference>
<dbReference type="GO" id="GO:0016117">
    <property type="term" value="P:carotenoid biosynthetic process"/>
    <property type="evidence" value="ECO:0007669"/>
    <property type="project" value="UniProtKB-KW"/>
</dbReference>
<protein>
    <recommendedName>
        <fullName evidence="2">15-cis-phytoene synthase</fullName>
        <ecNumber evidence="2">2.5.1.32</ecNumber>
    </recommendedName>
</protein>
<dbReference type="Pfam" id="PF00494">
    <property type="entry name" value="SQS_PSY"/>
    <property type="match status" value="1"/>
</dbReference>
<evidence type="ECO:0000256" key="1">
    <source>
        <dbReference type="ARBA" id="ARBA00001805"/>
    </source>
</evidence>
<dbReference type="AlphaFoldDB" id="A0A131YTV9"/>
<evidence type="ECO:0000256" key="2">
    <source>
        <dbReference type="ARBA" id="ARBA00012396"/>
    </source>
</evidence>
<dbReference type="EMBL" id="GEDV01007216">
    <property type="protein sequence ID" value="JAP81341.1"/>
    <property type="molecule type" value="Transcribed_RNA"/>
</dbReference>
<dbReference type="Gene3D" id="1.10.600.10">
    <property type="entry name" value="Farnesyl Diphosphate Synthase"/>
    <property type="match status" value="1"/>
</dbReference>
<keyword evidence="4" id="KW-0830">Ubiquinone</keyword>
<organism evidence="4">
    <name type="scientific">Rhipicephalus appendiculatus</name>
    <name type="common">Brown ear tick</name>
    <dbReference type="NCBI Taxonomy" id="34631"/>
    <lineage>
        <taxon>Eukaryota</taxon>
        <taxon>Metazoa</taxon>
        <taxon>Ecdysozoa</taxon>
        <taxon>Arthropoda</taxon>
        <taxon>Chelicerata</taxon>
        <taxon>Arachnida</taxon>
        <taxon>Acari</taxon>
        <taxon>Parasitiformes</taxon>
        <taxon>Ixodida</taxon>
        <taxon>Ixodoidea</taxon>
        <taxon>Ixodidae</taxon>
        <taxon>Rhipicephalinae</taxon>
        <taxon>Rhipicephalus</taxon>
        <taxon>Rhipicephalus</taxon>
    </lineage>
</organism>
<sequence>MFWTSLRTTAGYGSLREKCINHRSLVKGTSMPKLFKSSIAERRTSPAAYCMDQVKQYDYENYLCSLLLPAGLRRSAFAIRAFNVELAQIRDVVSRADIGVMRIHFWKDAVERVYKGNPPEHPVAQELSVMVQSKQLSRRWISRMIESRESILGDKPHSTINELEEYTEKSVSSSLYLILQAMGVQNVACDHVASHVGKLQGLTNLIRGVPFNAAKGRVYLPSDLMAKHKVSQESVARGKADLKELIYDIACTAHQHLAKARSLKKDVPRDVRLVYLPAVASSEYLEKLRRTDFNVYDGRLHVRNGLLPLSLWWHKVKRTF</sequence>
<accession>A0A131YTV9</accession>
<comment type="catalytic activity">
    <reaction evidence="1">
        <text>2 (2E,6E,10E)-geranylgeranyl diphosphate = 15-cis-phytoene + 2 diphosphate</text>
        <dbReference type="Rhea" id="RHEA:34475"/>
        <dbReference type="ChEBI" id="CHEBI:27787"/>
        <dbReference type="ChEBI" id="CHEBI:33019"/>
        <dbReference type="ChEBI" id="CHEBI:58756"/>
        <dbReference type="EC" id="2.5.1.32"/>
    </reaction>
</comment>
<reference evidence="4" key="1">
    <citation type="journal article" date="2016" name="Ticks Tick Borne Dis.">
        <title>De novo assembly and annotation of the salivary gland transcriptome of Rhipicephalus appendiculatus male and female ticks during blood feeding.</title>
        <authorList>
            <person name="de Castro M.H."/>
            <person name="de Klerk D."/>
            <person name="Pienaar R."/>
            <person name="Latif A.A."/>
            <person name="Rees D.J."/>
            <person name="Mans B.J."/>
        </authorList>
    </citation>
    <scope>NUCLEOTIDE SEQUENCE</scope>
    <source>
        <tissue evidence="4">Salivary glands</tissue>
    </source>
</reference>
<dbReference type="SUPFAM" id="SSF48576">
    <property type="entry name" value="Terpenoid synthases"/>
    <property type="match status" value="1"/>
</dbReference>
<dbReference type="InterPro" id="IPR008949">
    <property type="entry name" value="Isoprenoid_synthase_dom_sf"/>
</dbReference>
<proteinExistence type="predicted"/>
<keyword evidence="3" id="KW-0125">Carotenoid biosynthesis</keyword>
<name>A0A131YTV9_RHIAP</name>
<dbReference type="EC" id="2.5.1.32" evidence="2"/>